<name>E1Y9B5_9BACT</name>
<dbReference type="AlphaFoldDB" id="E1Y9B5"/>
<reference evidence="1" key="1">
    <citation type="journal article" date="2011" name="Environ. Microbiol.">
        <title>Genomic insights into the metabolic potential of the polycyclic aromatic hydrocarbon degrading sulfate-reducing Deltaproteobacterium N47.</title>
        <authorList>
            <person name="Bergmann F."/>
            <person name="Selesi D."/>
            <person name="Weinmaier T."/>
            <person name="Tischler P."/>
            <person name="Rattei T."/>
            <person name="Meckenstock R.U."/>
        </authorList>
    </citation>
    <scope>NUCLEOTIDE SEQUENCE</scope>
</reference>
<proteinExistence type="predicted"/>
<evidence type="ECO:0000313" key="1">
    <source>
        <dbReference type="EMBL" id="CBX27159.1"/>
    </source>
</evidence>
<organism evidence="1">
    <name type="scientific">uncultured Desulfobacterium sp</name>
    <dbReference type="NCBI Taxonomy" id="201089"/>
    <lineage>
        <taxon>Bacteria</taxon>
        <taxon>Pseudomonadati</taxon>
        <taxon>Thermodesulfobacteriota</taxon>
        <taxon>Desulfobacteria</taxon>
        <taxon>Desulfobacterales</taxon>
        <taxon>Desulfobacteriaceae</taxon>
        <taxon>Desulfobacterium</taxon>
        <taxon>environmental samples</taxon>
    </lineage>
</organism>
<sequence length="204" mass="22897">MIDIDAVAKSDVITRWGMPESLHLPIAAKDKESISKYIGNIVAELSAPNTNNAFLVEVPEPTSINIKLAVWKLPESKVLHQALQVWVHVDYKGYRKAYIKAFPDEDISSLILDHIQNRKMVKVMGFNYTRIIPITRGANSSSGSLSEQWGIKYHSTPQMRKINSEKRSFIQYADLSSLVKMLNIKTGGGVMDAVNEAQKLLLEE</sequence>
<dbReference type="EMBL" id="FR695864">
    <property type="protein sequence ID" value="CBX27159.1"/>
    <property type="molecule type" value="Genomic_DNA"/>
</dbReference>
<gene>
    <name evidence="1" type="ORF">N47_A11880</name>
</gene>
<protein>
    <submittedName>
        <fullName evidence="1">Uncharacterized protein</fullName>
    </submittedName>
</protein>
<accession>E1Y9B5</accession>